<dbReference type="OrthoDB" id="9766816at2"/>
<dbReference type="Pfam" id="PF01494">
    <property type="entry name" value="FAD_binding_3"/>
    <property type="match status" value="1"/>
</dbReference>
<dbReference type="Proteomes" id="UP000538666">
    <property type="component" value="Unassembled WGS sequence"/>
</dbReference>
<dbReference type="PRINTS" id="PR00420">
    <property type="entry name" value="RNGMNOXGNASE"/>
</dbReference>
<feature type="domain" description="FAD-binding" evidence="1">
    <location>
        <begin position="18"/>
        <end position="357"/>
    </location>
</feature>
<organism evidence="2 3">
    <name type="scientific">Silvibacterium bohemicum</name>
    <dbReference type="NCBI Taxonomy" id="1577686"/>
    <lineage>
        <taxon>Bacteria</taxon>
        <taxon>Pseudomonadati</taxon>
        <taxon>Acidobacteriota</taxon>
        <taxon>Terriglobia</taxon>
        <taxon>Terriglobales</taxon>
        <taxon>Acidobacteriaceae</taxon>
        <taxon>Silvibacterium</taxon>
    </lineage>
</organism>
<dbReference type="InterPro" id="IPR051704">
    <property type="entry name" value="FAD_aromatic-hydroxylase"/>
</dbReference>
<proteinExistence type="predicted"/>
<dbReference type="GO" id="GO:0071949">
    <property type="term" value="F:FAD binding"/>
    <property type="evidence" value="ECO:0007669"/>
    <property type="project" value="InterPro"/>
</dbReference>
<comment type="caution">
    <text evidence="2">The sequence shown here is derived from an EMBL/GenBank/DDBJ whole genome shotgun (WGS) entry which is preliminary data.</text>
</comment>
<evidence type="ECO:0000259" key="1">
    <source>
        <dbReference type="Pfam" id="PF01494"/>
    </source>
</evidence>
<dbReference type="PANTHER" id="PTHR46865:SF2">
    <property type="entry name" value="MONOOXYGENASE"/>
    <property type="match status" value="1"/>
</dbReference>
<dbReference type="Gene3D" id="3.50.50.60">
    <property type="entry name" value="FAD/NAD(P)-binding domain"/>
    <property type="match status" value="1"/>
</dbReference>
<name>A0A841JSI0_9BACT</name>
<reference evidence="2 3" key="1">
    <citation type="submission" date="2020-08" db="EMBL/GenBank/DDBJ databases">
        <title>Genomic Encyclopedia of Type Strains, Phase IV (KMG-IV): sequencing the most valuable type-strain genomes for metagenomic binning, comparative biology and taxonomic classification.</title>
        <authorList>
            <person name="Goeker M."/>
        </authorList>
    </citation>
    <scope>NUCLEOTIDE SEQUENCE [LARGE SCALE GENOMIC DNA]</scope>
    <source>
        <strain evidence="2 3">DSM 103733</strain>
    </source>
</reference>
<dbReference type="SUPFAM" id="SSF51905">
    <property type="entry name" value="FAD/NAD(P)-binding domain"/>
    <property type="match status" value="1"/>
</dbReference>
<keyword evidence="3" id="KW-1185">Reference proteome</keyword>
<dbReference type="Gene3D" id="3.30.9.10">
    <property type="entry name" value="D-Amino Acid Oxidase, subunit A, domain 2"/>
    <property type="match status" value="1"/>
</dbReference>
<protein>
    <submittedName>
        <fullName evidence="2">2-polyprenyl-6-methoxyphenol hydroxylase-like FAD-dependent oxidoreductase</fullName>
    </submittedName>
</protein>
<dbReference type="InterPro" id="IPR036188">
    <property type="entry name" value="FAD/NAD-bd_sf"/>
</dbReference>
<dbReference type="AlphaFoldDB" id="A0A841JSI0"/>
<evidence type="ECO:0000313" key="2">
    <source>
        <dbReference type="EMBL" id="MBB6144362.1"/>
    </source>
</evidence>
<dbReference type="EMBL" id="JACHEK010000004">
    <property type="protein sequence ID" value="MBB6144362.1"/>
    <property type="molecule type" value="Genomic_DNA"/>
</dbReference>
<evidence type="ECO:0000313" key="3">
    <source>
        <dbReference type="Proteomes" id="UP000538666"/>
    </source>
</evidence>
<gene>
    <name evidence="2" type="ORF">HNQ77_002314</name>
</gene>
<dbReference type="InterPro" id="IPR002938">
    <property type="entry name" value="FAD-bd"/>
</dbReference>
<accession>A0A841JSI0</accession>
<dbReference type="PANTHER" id="PTHR46865">
    <property type="entry name" value="OXIDOREDUCTASE-RELATED"/>
    <property type="match status" value="1"/>
</dbReference>
<sequence length="387" mass="42713">MDKPIQRNRTVSTNSTPSVLISGASFAGLAAAWWMNKLGYSVTVVEIAKGLRKGGTPVNIRDGVIDVVRSMNLLERIKSESLPLRPMTFLDVHGSPLPLALSQAEEAPEEEYEIERDVLLDMLFGEVSDHVEFVFADSISGLEETTDEVAVTFASGRQRSFSLVLGCDGTHSAVRRLCFGEESSFLIFLQCYFSLTIVHKLLIEEDTSQMLNVAGKAIMLNAYNGKTDIAFCFSSDKEIDYDRRNTDGQKRMIRENFEDGAFGAGSWRTRELLDEMSRCEDFYFDKLSQVRMSSWSKGRIALVGDAGYCPSPAAGMGGSVAILGAAALADALGKHQGDFNAAFQAYDKSFRPIVEAIQTQAVEFGLEMFLPRTEEAIQKRNERLSIG</sequence>
<dbReference type="RefSeq" id="WP_050059004.1">
    <property type="nucleotide sequence ID" value="NZ_JACHEK010000004.1"/>
</dbReference>